<dbReference type="Pfam" id="PF00483">
    <property type="entry name" value="NTP_transferase"/>
    <property type="match status" value="1"/>
</dbReference>
<comment type="caution">
    <text evidence="12">The sequence shown here is derived from an EMBL/GenBank/DDBJ whole genome shotgun (WGS) entry which is preliminary data.</text>
</comment>
<keyword evidence="7 9" id="KW-0320">Glycogen biosynthesis</keyword>
<keyword evidence="4 9" id="KW-0548">Nucleotidyltransferase</keyword>
<dbReference type="EMBL" id="BMXR01000004">
    <property type="protein sequence ID" value="GGX53135.1"/>
    <property type="molecule type" value="Genomic_DNA"/>
</dbReference>
<comment type="function">
    <text evidence="9">Involved in the biosynthesis of ADP-glucose, a building block required for the elongation reactions to produce glycogen. Catalyzes the reaction between ATP and alpha-D-glucose 1-phosphate (G1P) to produce pyrophosphate and ADP-Glc.</text>
</comment>
<evidence type="ECO:0000256" key="5">
    <source>
        <dbReference type="ARBA" id="ARBA00022741"/>
    </source>
</evidence>
<feature type="domain" description="Nucleotidyl transferase" evidence="10">
    <location>
        <begin position="19"/>
        <end position="282"/>
    </location>
</feature>
<dbReference type="PROSITE" id="PS00809">
    <property type="entry name" value="ADP_GLC_PYROPHOSPH_2"/>
    <property type="match status" value="1"/>
</dbReference>
<organism evidence="12 13">
    <name type="scientific">Saccharospirillum salsuginis</name>
    <dbReference type="NCBI Taxonomy" id="418750"/>
    <lineage>
        <taxon>Bacteria</taxon>
        <taxon>Pseudomonadati</taxon>
        <taxon>Pseudomonadota</taxon>
        <taxon>Gammaproteobacteria</taxon>
        <taxon>Oceanospirillales</taxon>
        <taxon>Saccharospirillaceae</taxon>
        <taxon>Saccharospirillum</taxon>
    </lineage>
</organism>
<dbReference type="Gene3D" id="3.90.550.10">
    <property type="entry name" value="Spore Coat Polysaccharide Biosynthesis Protein SpsA, Chain A"/>
    <property type="match status" value="1"/>
</dbReference>
<dbReference type="Gene3D" id="2.160.10.10">
    <property type="entry name" value="Hexapeptide repeat proteins"/>
    <property type="match status" value="1"/>
</dbReference>
<dbReference type="CDD" id="cd02508">
    <property type="entry name" value="ADP_Glucose_PP"/>
    <property type="match status" value="1"/>
</dbReference>
<dbReference type="GO" id="GO:0005524">
    <property type="term" value="F:ATP binding"/>
    <property type="evidence" value="ECO:0007669"/>
    <property type="project" value="UniProtKB-KW"/>
</dbReference>
<keyword evidence="3 9" id="KW-0808">Transferase</keyword>
<dbReference type="PANTHER" id="PTHR43523">
    <property type="entry name" value="GLUCOSE-1-PHOSPHATE ADENYLYLTRANSFERASE-RELATED"/>
    <property type="match status" value="1"/>
</dbReference>
<evidence type="ECO:0000256" key="7">
    <source>
        <dbReference type="ARBA" id="ARBA00023056"/>
    </source>
</evidence>
<dbReference type="Pfam" id="PF24894">
    <property type="entry name" value="Hexapep_GlmU"/>
    <property type="match status" value="1"/>
</dbReference>
<dbReference type="InterPro" id="IPR011831">
    <property type="entry name" value="ADP-Glc_PPase"/>
</dbReference>
<dbReference type="Proteomes" id="UP000626148">
    <property type="component" value="Unassembled WGS sequence"/>
</dbReference>
<dbReference type="NCBIfam" id="NF001947">
    <property type="entry name" value="PRK00725.1"/>
    <property type="match status" value="1"/>
</dbReference>
<evidence type="ECO:0000313" key="13">
    <source>
        <dbReference type="Proteomes" id="UP000626148"/>
    </source>
</evidence>
<dbReference type="SUPFAM" id="SSF51161">
    <property type="entry name" value="Trimeric LpxA-like enzymes"/>
    <property type="match status" value="1"/>
</dbReference>
<dbReference type="PANTHER" id="PTHR43523:SF2">
    <property type="entry name" value="GLUCOSE-1-PHOSPHATE ADENYLYLTRANSFERASE"/>
    <property type="match status" value="1"/>
</dbReference>
<evidence type="ECO:0000259" key="11">
    <source>
        <dbReference type="Pfam" id="PF24894"/>
    </source>
</evidence>
<evidence type="ECO:0000256" key="3">
    <source>
        <dbReference type="ARBA" id="ARBA00022679"/>
    </source>
</evidence>
<reference evidence="12" key="1">
    <citation type="journal article" date="2014" name="Int. J. Syst. Evol. Microbiol.">
        <title>Complete genome sequence of Corynebacterium casei LMG S-19264T (=DSM 44701T), isolated from a smear-ripened cheese.</title>
        <authorList>
            <consortium name="US DOE Joint Genome Institute (JGI-PGF)"/>
            <person name="Walter F."/>
            <person name="Albersmeier A."/>
            <person name="Kalinowski J."/>
            <person name="Ruckert C."/>
        </authorList>
    </citation>
    <scope>NUCLEOTIDE SEQUENCE</scope>
    <source>
        <strain evidence="12">KCTC 22169</strain>
    </source>
</reference>
<dbReference type="InterPro" id="IPR056818">
    <property type="entry name" value="GlmU/GlgC-like_hexapep"/>
</dbReference>
<feature type="binding site" evidence="9">
    <location>
        <position position="110"/>
    </location>
    <ligand>
        <name>alpha-D-glucose 1-phosphate</name>
        <dbReference type="ChEBI" id="CHEBI:58601"/>
    </ligand>
</feature>
<feature type="domain" description="Glucose-1-phosphate adenylyltransferase/Bifunctional protein GlmU-like C-terminal hexapeptide" evidence="11">
    <location>
        <begin position="305"/>
        <end position="409"/>
    </location>
</feature>
<feature type="binding site" evidence="9">
    <location>
        <begin position="190"/>
        <end position="191"/>
    </location>
    <ligand>
        <name>alpha-D-glucose 1-phosphate</name>
        <dbReference type="ChEBI" id="CHEBI:58601"/>
    </ligand>
</feature>
<dbReference type="PROSITE" id="PS00810">
    <property type="entry name" value="ADP_GLC_PYROPHOSPH_3"/>
    <property type="match status" value="1"/>
</dbReference>
<comment type="pathway">
    <text evidence="9">Glycan biosynthesis; glycogen biosynthesis.</text>
</comment>
<dbReference type="CDD" id="cd04651">
    <property type="entry name" value="LbH_G1P_AT_C"/>
    <property type="match status" value="1"/>
</dbReference>
<feature type="site" description="Could play a key role in the communication between the regulatory and the substrate sites" evidence="9">
    <location>
        <position position="71"/>
    </location>
</feature>
<evidence type="ECO:0000256" key="8">
    <source>
        <dbReference type="ARBA" id="ARBA00023277"/>
    </source>
</evidence>
<dbReference type="AlphaFoldDB" id="A0A918N894"/>
<sequence>MQVRNRHRLTRELTENSLALILAGGNGSRLKHLTRWHAKPAIPFGGTYRTIDFSLSNCLHSGIRRIGILTQYKSYSLNRHIQRGWNFLNNGMGEFIDLLPAQKRLGEGWYSGTADAIYQNLDIIEEHAPQFVVVLAGDHVYKMDYGDLLEQHVESGAEMTVGCVPVDIKTARGLGVMAVDRQNRVFAFEEKPEHPRPMPGDSSLALASMGIYVFNTEFLRTQLIRDARDNQSSHDFGKDIIPRLVDQYPIHAYAFTDDNGEPAYWRDVGTVDHYWQANMELLGRNPALDVHDRYWPIWTYQEQLPPAKFLFDAQRGCQGLSVNSIVSNGCLLDGASVRNSILFNDVIADTGTVISDSLILPGARIGKDCRLNRVIVDQRCVIPDGTTIGVDPHLDAIRYHLSTGGITLVSDSGQTSNLGRDRQRITAVA</sequence>
<dbReference type="SUPFAM" id="SSF53448">
    <property type="entry name" value="Nucleotide-diphospho-sugar transferases"/>
    <property type="match status" value="1"/>
</dbReference>
<evidence type="ECO:0000256" key="9">
    <source>
        <dbReference type="HAMAP-Rule" id="MF_00624"/>
    </source>
</evidence>
<keyword evidence="2 9" id="KW-0321">Glycogen metabolism</keyword>
<keyword evidence="13" id="KW-1185">Reference proteome</keyword>
<dbReference type="EC" id="2.7.7.27" evidence="9"/>
<dbReference type="InterPro" id="IPR023049">
    <property type="entry name" value="GlgC_bac"/>
</dbReference>
<keyword evidence="5 9" id="KW-0547">Nucleotide-binding</keyword>
<dbReference type="InterPro" id="IPR005835">
    <property type="entry name" value="NTP_transferase_dom"/>
</dbReference>
<dbReference type="RefSeq" id="WP_189608463.1">
    <property type="nucleotide sequence ID" value="NZ_BMXR01000004.1"/>
</dbReference>
<keyword evidence="8 9" id="KW-0119">Carbohydrate metabolism</keyword>
<evidence type="ECO:0000256" key="1">
    <source>
        <dbReference type="ARBA" id="ARBA00010443"/>
    </source>
</evidence>
<comment type="subunit">
    <text evidence="9">Homotetramer.</text>
</comment>
<comment type="catalytic activity">
    <reaction evidence="9">
        <text>alpha-D-glucose 1-phosphate + ATP + H(+) = ADP-alpha-D-glucose + diphosphate</text>
        <dbReference type="Rhea" id="RHEA:12120"/>
        <dbReference type="ChEBI" id="CHEBI:15378"/>
        <dbReference type="ChEBI" id="CHEBI:30616"/>
        <dbReference type="ChEBI" id="CHEBI:33019"/>
        <dbReference type="ChEBI" id="CHEBI:57498"/>
        <dbReference type="ChEBI" id="CHEBI:58601"/>
        <dbReference type="EC" id="2.7.7.27"/>
    </reaction>
</comment>
<evidence type="ECO:0000313" key="12">
    <source>
        <dbReference type="EMBL" id="GGX53135.1"/>
    </source>
</evidence>
<accession>A0A918N894</accession>
<proteinExistence type="inferred from homology"/>
<evidence type="ECO:0000259" key="10">
    <source>
        <dbReference type="Pfam" id="PF00483"/>
    </source>
</evidence>
<protein>
    <recommendedName>
        <fullName evidence="9">Glucose-1-phosphate adenylyltransferase</fullName>
        <ecNumber evidence="9">2.7.7.27</ecNumber>
    </recommendedName>
    <alternativeName>
        <fullName evidence="9">ADP-glucose pyrophosphorylase</fullName>
        <shortName evidence="9">ADPGlc PPase</shortName>
    </alternativeName>
    <alternativeName>
        <fullName evidence="9">ADP-glucose synthase</fullName>
    </alternativeName>
</protein>
<comment type="similarity">
    <text evidence="1 9">Belongs to the bacterial/plant glucose-1-phosphate adenylyltransferase family.</text>
</comment>
<keyword evidence="6 9" id="KW-0067">ATP-binding</keyword>
<dbReference type="GO" id="GO:0008878">
    <property type="term" value="F:glucose-1-phosphate adenylyltransferase activity"/>
    <property type="evidence" value="ECO:0007669"/>
    <property type="project" value="UniProtKB-UniRule"/>
</dbReference>
<dbReference type="HAMAP" id="MF_00624">
    <property type="entry name" value="GlgC"/>
    <property type="match status" value="1"/>
</dbReference>
<feature type="binding site" evidence="9">
    <location>
        <position position="208"/>
    </location>
    <ligand>
        <name>alpha-D-glucose 1-phosphate</name>
        <dbReference type="ChEBI" id="CHEBI:58601"/>
    </ligand>
</feature>
<name>A0A918N894_9GAMM</name>
<dbReference type="NCBIfam" id="NF002023">
    <property type="entry name" value="PRK00844.1"/>
    <property type="match status" value="1"/>
</dbReference>
<dbReference type="GO" id="GO:0005978">
    <property type="term" value="P:glycogen biosynthetic process"/>
    <property type="evidence" value="ECO:0007669"/>
    <property type="project" value="UniProtKB-UniRule"/>
</dbReference>
<reference evidence="12" key="2">
    <citation type="submission" date="2020-09" db="EMBL/GenBank/DDBJ databases">
        <authorList>
            <person name="Sun Q."/>
            <person name="Kim S."/>
        </authorList>
    </citation>
    <scope>NUCLEOTIDE SEQUENCE</scope>
    <source>
        <strain evidence="12">KCTC 22169</strain>
    </source>
</reference>
<dbReference type="InterPro" id="IPR005836">
    <property type="entry name" value="ADP_Glu_pyroP_CS"/>
</dbReference>
<evidence type="ECO:0000256" key="6">
    <source>
        <dbReference type="ARBA" id="ARBA00022840"/>
    </source>
</evidence>
<feature type="binding site" evidence="9">
    <location>
        <position position="175"/>
    </location>
    <ligand>
        <name>alpha-D-glucose 1-phosphate</name>
        <dbReference type="ChEBI" id="CHEBI:58601"/>
    </ligand>
</feature>
<feature type="site" description="Could play a key role in the communication between the regulatory and the substrate sites" evidence="9">
    <location>
        <position position="109"/>
    </location>
</feature>
<gene>
    <name evidence="9 12" type="primary">glgC</name>
    <name evidence="12" type="ORF">GCM10007392_20790</name>
</gene>
<evidence type="ECO:0000256" key="2">
    <source>
        <dbReference type="ARBA" id="ARBA00022600"/>
    </source>
</evidence>
<dbReference type="InterPro" id="IPR011004">
    <property type="entry name" value="Trimer_LpxA-like_sf"/>
</dbReference>
<evidence type="ECO:0000256" key="4">
    <source>
        <dbReference type="ARBA" id="ARBA00022695"/>
    </source>
</evidence>
<dbReference type="InterPro" id="IPR029044">
    <property type="entry name" value="Nucleotide-diphossugar_trans"/>
</dbReference>
<dbReference type="NCBIfam" id="TIGR02091">
    <property type="entry name" value="glgC"/>
    <property type="match status" value="1"/>
</dbReference>